<dbReference type="EMBL" id="BMKW01000005">
    <property type="protein sequence ID" value="GGJ14649.1"/>
    <property type="molecule type" value="Genomic_DNA"/>
</dbReference>
<evidence type="ECO:0000313" key="1">
    <source>
        <dbReference type="EMBL" id="GGJ14649.1"/>
    </source>
</evidence>
<reference evidence="1" key="1">
    <citation type="journal article" date="2014" name="Int. J. Syst. Evol. Microbiol.">
        <title>Complete genome sequence of Corynebacterium casei LMG S-19264T (=DSM 44701T), isolated from a smear-ripened cheese.</title>
        <authorList>
            <consortium name="US DOE Joint Genome Institute (JGI-PGF)"/>
            <person name="Walter F."/>
            <person name="Albersmeier A."/>
            <person name="Kalinowski J."/>
            <person name="Ruckert C."/>
        </authorList>
    </citation>
    <scope>NUCLEOTIDE SEQUENCE</scope>
    <source>
        <strain evidence="1">CGMCC 1.3617</strain>
    </source>
</reference>
<protein>
    <submittedName>
        <fullName evidence="1">Uncharacterized protein</fullName>
    </submittedName>
</protein>
<gene>
    <name evidence="1" type="ORF">GCM10011320_22380</name>
</gene>
<accession>A0A917KJE0</accession>
<proteinExistence type="predicted"/>
<reference evidence="1" key="2">
    <citation type="submission" date="2020-09" db="EMBL/GenBank/DDBJ databases">
        <authorList>
            <person name="Sun Q."/>
            <person name="Zhou Y."/>
        </authorList>
    </citation>
    <scope>NUCLEOTIDE SEQUENCE</scope>
    <source>
        <strain evidence="1">CGMCC 1.3617</strain>
    </source>
</reference>
<keyword evidence="2" id="KW-1185">Reference proteome</keyword>
<name>A0A917KJE0_9PROT</name>
<dbReference type="Proteomes" id="UP000661507">
    <property type="component" value="Unassembled WGS sequence"/>
</dbReference>
<sequence>MFRIFTLPVPVRTPHGRCLARYGIEPSRAGDPWWVIYRDPAGRWLTAMVDGALPA</sequence>
<comment type="caution">
    <text evidence="1">The sequence shown here is derived from an EMBL/GenBank/DDBJ whole genome shotgun (WGS) entry which is preliminary data.</text>
</comment>
<organism evidence="1 2">
    <name type="scientific">Neoroseomonas lacus</name>
    <dbReference type="NCBI Taxonomy" id="287609"/>
    <lineage>
        <taxon>Bacteria</taxon>
        <taxon>Pseudomonadati</taxon>
        <taxon>Pseudomonadota</taxon>
        <taxon>Alphaproteobacteria</taxon>
        <taxon>Acetobacterales</taxon>
        <taxon>Acetobacteraceae</taxon>
        <taxon>Neoroseomonas</taxon>
    </lineage>
</organism>
<dbReference type="RefSeq" id="WP_188967136.1">
    <property type="nucleotide sequence ID" value="NZ_BMKW01000005.1"/>
</dbReference>
<dbReference type="AlphaFoldDB" id="A0A917KJE0"/>
<evidence type="ECO:0000313" key="2">
    <source>
        <dbReference type="Proteomes" id="UP000661507"/>
    </source>
</evidence>